<accession>A0A1G2G100</accession>
<dbReference type="UniPathway" id="UPA00115">
    <property type="reaction ID" value="UER00409"/>
</dbReference>
<comment type="catalytic activity">
    <reaction evidence="1 7">
        <text>6-phospho-D-glucono-1,5-lactone + H2O = 6-phospho-D-gluconate + H(+)</text>
        <dbReference type="Rhea" id="RHEA:12556"/>
        <dbReference type="ChEBI" id="CHEBI:15377"/>
        <dbReference type="ChEBI" id="CHEBI:15378"/>
        <dbReference type="ChEBI" id="CHEBI:57955"/>
        <dbReference type="ChEBI" id="CHEBI:58759"/>
        <dbReference type="EC" id="3.1.1.31"/>
    </reaction>
</comment>
<evidence type="ECO:0000313" key="9">
    <source>
        <dbReference type="EMBL" id="OGZ43491.1"/>
    </source>
</evidence>
<dbReference type="EMBL" id="MHNL01000033">
    <property type="protein sequence ID" value="OGZ43491.1"/>
    <property type="molecule type" value="Genomic_DNA"/>
</dbReference>
<dbReference type="NCBIfam" id="TIGR01198">
    <property type="entry name" value="pgl"/>
    <property type="match status" value="1"/>
</dbReference>
<evidence type="ECO:0000256" key="2">
    <source>
        <dbReference type="ARBA" id="ARBA00002681"/>
    </source>
</evidence>
<proteinExistence type="inferred from homology"/>
<dbReference type="InterPro" id="IPR037171">
    <property type="entry name" value="NagB/RpiA_transferase-like"/>
</dbReference>
<gene>
    <name evidence="7" type="primary">pgl</name>
    <name evidence="9" type="ORF">A2756_05240</name>
</gene>
<evidence type="ECO:0000256" key="1">
    <source>
        <dbReference type="ARBA" id="ARBA00000832"/>
    </source>
</evidence>
<evidence type="ECO:0000313" key="10">
    <source>
        <dbReference type="Proteomes" id="UP000177785"/>
    </source>
</evidence>
<comment type="similarity">
    <text evidence="4 7">Belongs to the glucosamine/galactosamine-6-phosphate isomerase family. 6-phosphogluconolactonase subfamily.</text>
</comment>
<evidence type="ECO:0000256" key="3">
    <source>
        <dbReference type="ARBA" id="ARBA00004961"/>
    </source>
</evidence>
<keyword evidence="7" id="KW-0378">Hydrolase</keyword>
<feature type="domain" description="Glucosamine/galactosamine-6-phosphate isomerase" evidence="8">
    <location>
        <begin position="13"/>
        <end position="237"/>
    </location>
</feature>
<dbReference type="PANTHER" id="PTHR11054">
    <property type="entry name" value="6-PHOSPHOGLUCONOLACTONASE"/>
    <property type="match status" value="1"/>
</dbReference>
<dbReference type="GO" id="GO:0005975">
    <property type="term" value="P:carbohydrate metabolic process"/>
    <property type="evidence" value="ECO:0007669"/>
    <property type="project" value="UniProtKB-UniRule"/>
</dbReference>
<dbReference type="GO" id="GO:0017057">
    <property type="term" value="F:6-phosphogluconolactonase activity"/>
    <property type="evidence" value="ECO:0007669"/>
    <property type="project" value="UniProtKB-UniRule"/>
</dbReference>
<dbReference type="Pfam" id="PF01182">
    <property type="entry name" value="Glucosamine_iso"/>
    <property type="match status" value="1"/>
</dbReference>
<dbReference type="STRING" id="1802115.A2756_05240"/>
<comment type="pathway">
    <text evidence="3 7">Carbohydrate degradation; pentose phosphate pathway; D-ribulose 5-phosphate from D-glucose 6-phosphate (oxidative stage): step 2/3.</text>
</comment>
<comment type="function">
    <text evidence="2 7">Hydrolysis of 6-phosphogluconolactone to 6-phosphogluconate.</text>
</comment>
<dbReference type="InterPro" id="IPR039104">
    <property type="entry name" value="6PGL"/>
</dbReference>
<comment type="caution">
    <text evidence="9">The sequence shown here is derived from an EMBL/GenBank/DDBJ whole genome shotgun (WGS) entry which is preliminary data.</text>
</comment>
<evidence type="ECO:0000256" key="6">
    <source>
        <dbReference type="ARBA" id="ARBA00020337"/>
    </source>
</evidence>
<dbReference type="Gene3D" id="3.40.50.1360">
    <property type="match status" value="1"/>
</dbReference>
<dbReference type="EC" id="3.1.1.31" evidence="5 7"/>
<name>A0A1G2G100_9BACT</name>
<sequence length="241" mass="27008">MSSFEYKHIPVQSEAEFIDRSSAELEQAILDAIEEKGKCIIGLSGGSTPKPIYEALGKLKAIEWHKVTIFLVDERYVPANHEESNQKMIRETLLQNAKIPEHQIIFPDTSLDLEECIEDYDFRIDQLMSDGIDAVALGLGEDGHIASLFPSDIDAILEEEKCVIHTTTPRPRSGQAPTFAIKDRITVTLPVLGSADKQFFFLKGKNKKKIFAEVLSENEDPVEYPAHALLVAGQTIWITHF</sequence>
<dbReference type="GO" id="GO:0006098">
    <property type="term" value="P:pentose-phosphate shunt"/>
    <property type="evidence" value="ECO:0007669"/>
    <property type="project" value="UniProtKB-UniPathway"/>
</dbReference>
<dbReference type="SUPFAM" id="SSF100950">
    <property type="entry name" value="NagB/RpiA/CoA transferase-like"/>
    <property type="match status" value="1"/>
</dbReference>
<dbReference type="Proteomes" id="UP000177785">
    <property type="component" value="Unassembled WGS sequence"/>
</dbReference>
<dbReference type="PANTHER" id="PTHR11054:SF0">
    <property type="entry name" value="6-PHOSPHOGLUCONOLACTONASE"/>
    <property type="match status" value="1"/>
</dbReference>
<dbReference type="CDD" id="cd01400">
    <property type="entry name" value="6PGL"/>
    <property type="match status" value="1"/>
</dbReference>
<evidence type="ECO:0000259" key="8">
    <source>
        <dbReference type="Pfam" id="PF01182"/>
    </source>
</evidence>
<dbReference type="AlphaFoldDB" id="A0A1G2G100"/>
<reference evidence="9 10" key="1">
    <citation type="journal article" date="2016" name="Nat. Commun.">
        <title>Thousands of microbial genomes shed light on interconnected biogeochemical processes in an aquifer system.</title>
        <authorList>
            <person name="Anantharaman K."/>
            <person name="Brown C.T."/>
            <person name="Hug L.A."/>
            <person name="Sharon I."/>
            <person name="Castelle C.J."/>
            <person name="Probst A.J."/>
            <person name="Thomas B.C."/>
            <person name="Singh A."/>
            <person name="Wilkins M.J."/>
            <person name="Karaoz U."/>
            <person name="Brodie E.L."/>
            <person name="Williams K.H."/>
            <person name="Hubbard S.S."/>
            <person name="Banfield J.F."/>
        </authorList>
    </citation>
    <scope>NUCLEOTIDE SEQUENCE [LARGE SCALE GENOMIC DNA]</scope>
</reference>
<evidence type="ECO:0000256" key="7">
    <source>
        <dbReference type="RuleBase" id="RU365095"/>
    </source>
</evidence>
<evidence type="ECO:0000256" key="4">
    <source>
        <dbReference type="ARBA" id="ARBA00010662"/>
    </source>
</evidence>
<evidence type="ECO:0000256" key="5">
    <source>
        <dbReference type="ARBA" id="ARBA00013198"/>
    </source>
</evidence>
<organism evidence="9 10">
    <name type="scientific">Candidatus Ryanbacteria bacterium RIFCSPHIGHO2_01_FULL_48_27</name>
    <dbReference type="NCBI Taxonomy" id="1802115"/>
    <lineage>
        <taxon>Bacteria</taxon>
        <taxon>Candidatus Ryaniibacteriota</taxon>
    </lineage>
</organism>
<dbReference type="InterPro" id="IPR005900">
    <property type="entry name" value="6-phosphogluconolactonase_DevB"/>
</dbReference>
<protein>
    <recommendedName>
        <fullName evidence="6 7">6-phosphogluconolactonase</fullName>
        <shortName evidence="7">6PGL</shortName>
        <ecNumber evidence="5 7">3.1.1.31</ecNumber>
    </recommendedName>
</protein>
<dbReference type="InterPro" id="IPR006148">
    <property type="entry name" value="Glc/Gal-6P_isomerase"/>
</dbReference>